<reference evidence="1" key="1">
    <citation type="submission" date="2019-09" db="EMBL/GenBank/DDBJ databases">
        <title>Draft genome information of white flower Hibiscus syriacus.</title>
        <authorList>
            <person name="Kim Y.-M."/>
        </authorList>
    </citation>
    <scope>NUCLEOTIDE SEQUENCE [LARGE SCALE GENOMIC DNA]</scope>
    <source>
        <strain evidence="1">YM2019G1</strain>
    </source>
</reference>
<gene>
    <name evidence="1" type="ORF">F3Y22_tig00000773pilonHSYRG00023</name>
</gene>
<evidence type="ECO:0000313" key="2">
    <source>
        <dbReference type="Proteomes" id="UP000436088"/>
    </source>
</evidence>
<dbReference type="AlphaFoldDB" id="A0A6A3D0Q8"/>
<dbReference type="EMBL" id="VEPZ02000072">
    <property type="protein sequence ID" value="KAE8734277.1"/>
    <property type="molecule type" value="Genomic_DNA"/>
</dbReference>
<accession>A0A6A3D0Q8</accession>
<keyword evidence="2" id="KW-1185">Reference proteome</keyword>
<proteinExistence type="predicted"/>
<sequence>MAGVCSVGSIVGRLHNRGLGEIRVQRLRGNFFLLTIEDEDLFFMLEDLQWSYLKEIFMDVKLWTETLCHKEIVVWLEIDGLPLQCWNEITLKRLVGLWGKFEAYGENVKHHIDCEKVNMMISTTIEAWIDKVIDVVVENQKFGVRVLEVGMVDNSVAKLPIFENSKNKQNVIEKVGEEIGAVKDGVASEYLSDDKSKASSSGCSAEKKGITKISGGAFNVSCTEDSLGDCCQDCVGSRARRAGDVGVESKALGADEVIIFNNGVSMLNDRDRDVGAVVGVAENGLSSYGNKAIEESSRMGLSIEGLMDFNCASRLALWENNEGFKDKVLSKAERKRRDRALKRLNLKKSDLITSELSERSLSDSDLKRRKADAFVEAKKTLELESVRQPSWFW</sequence>
<comment type="caution">
    <text evidence="1">The sequence shown here is derived from an EMBL/GenBank/DDBJ whole genome shotgun (WGS) entry which is preliminary data.</text>
</comment>
<protein>
    <submittedName>
        <fullName evidence="1">Uncharacterized protein</fullName>
    </submittedName>
</protein>
<organism evidence="1 2">
    <name type="scientific">Hibiscus syriacus</name>
    <name type="common">Rose of Sharon</name>
    <dbReference type="NCBI Taxonomy" id="106335"/>
    <lineage>
        <taxon>Eukaryota</taxon>
        <taxon>Viridiplantae</taxon>
        <taxon>Streptophyta</taxon>
        <taxon>Embryophyta</taxon>
        <taxon>Tracheophyta</taxon>
        <taxon>Spermatophyta</taxon>
        <taxon>Magnoliopsida</taxon>
        <taxon>eudicotyledons</taxon>
        <taxon>Gunneridae</taxon>
        <taxon>Pentapetalae</taxon>
        <taxon>rosids</taxon>
        <taxon>malvids</taxon>
        <taxon>Malvales</taxon>
        <taxon>Malvaceae</taxon>
        <taxon>Malvoideae</taxon>
        <taxon>Hibiscus</taxon>
    </lineage>
</organism>
<dbReference type="Proteomes" id="UP000436088">
    <property type="component" value="Unassembled WGS sequence"/>
</dbReference>
<evidence type="ECO:0000313" key="1">
    <source>
        <dbReference type="EMBL" id="KAE8734277.1"/>
    </source>
</evidence>
<name>A0A6A3D0Q8_HIBSY</name>